<dbReference type="Proteomes" id="UP001286313">
    <property type="component" value="Unassembled WGS sequence"/>
</dbReference>
<dbReference type="PANTHER" id="PTHR23098">
    <property type="entry name" value="AGAP001331-PA-RELATED"/>
    <property type="match status" value="1"/>
</dbReference>
<dbReference type="Gene3D" id="1.20.1070.10">
    <property type="entry name" value="Rhodopsin 7-helix transmembrane proteins"/>
    <property type="match status" value="1"/>
</dbReference>
<feature type="domain" description="Myb/SANT-like DNA-binding" evidence="4">
    <location>
        <begin position="86"/>
        <end position="162"/>
    </location>
</feature>
<dbReference type="InterPro" id="IPR028002">
    <property type="entry name" value="Myb_DNA-bind_5"/>
</dbReference>
<evidence type="ECO:0000259" key="4">
    <source>
        <dbReference type="Pfam" id="PF13873"/>
    </source>
</evidence>
<dbReference type="AlphaFoldDB" id="A0AAE1KIC3"/>
<dbReference type="SUPFAM" id="SSF81321">
    <property type="entry name" value="Family A G protein-coupled receptor-like"/>
    <property type="match status" value="1"/>
</dbReference>
<dbReference type="Pfam" id="PF13873">
    <property type="entry name" value="Myb_DNA-bind_5"/>
    <property type="match status" value="1"/>
</dbReference>
<dbReference type="EMBL" id="JAWQEG010002215">
    <property type="protein sequence ID" value="KAK3873518.1"/>
    <property type="molecule type" value="Genomic_DNA"/>
</dbReference>
<evidence type="ECO:0000256" key="2">
    <source>
        <dbReference type="ARBA" id="ARBA00016807"/>
    </source>
</evidence>
<comment type="function">
    <text evidence="3">Involved in transvection phenomena (= synapsis-dependent gene expression), where the synaptic pairing of chromosomes carrying genes with which zeste interacts influences the expression of these genes. Zeste binds to DNA and stimulates transcription from a nearby promoter.</text>
</comment>
<name>A0AAE1KIC3_PETCI</name>
<dbReference type="PANTHER" id="PTHR23098:SF16">
    <property type="entry name" value="REGULATORY PROTEIN ZESTE"/>
    <property type="match status" value="1"/>
</dbReference>
<evidence type="ECO:0000256" key="3">
    <source>
        <dbReference type="ARBA" id="ARBA00025466"/>
    </source>
</evidence>
<accession>A0AAE1KIC3</accession>
<reference evidence="5" key="1">
    <citation type="submission" date="2023-10" db="EMBL/GenBank/DDBJ databases">
        <title>Genome assemblies of two species of porcelain crab, Petrolisthes cinctipes and Petrolisthes manimaculis (Anomura: Porcellanidae).</title>
        <authorList>
            <person name="Angst P."/>
        </authorList>
    </citation>
    <scope>NUCLEOTIDE SEQUENCE</scope>
    <source>
        <strain evidence="5">PB745_01</strain>
        <tissue evidence="5">Gill</tissue>
    </source>
</reference>
<comment type="caution">
    <text evidence="5">The sequence shown here is derived from an EMBL/GenBank/DDBJ whole genome shotgun (WGS) entry which is preliminary data.</text>
</comment>
<dbReference type="GO" id="GO:0005634">
    <property type="term" value="C:nucleus"/>
    <property type="evidence" value="ECO:0007669"/>
    <property type="project" value="TreeGrafter"/>
</dbReference>
<evidence type="ECO:0000313" key="6">
    <source>
        <dbReference type="Proteomes" id="UP001286313"/>
    </source>
</evidence>
<organism evidence="5 6">
    <name type="scientific">Petrolisthes cinctipes</name>
    <name type="common">Flat porcelain crab</name>
    <dbReference type="NCBI Taxonomy" id="88211"/>
    <lineage>
        <taxon>Eukaryota</taxon>
        <taxon>Metazoa</taxon>
        <taxon>Ecdysozoa</taxon>
        <taxon>Arthropoda</taxon>
        <taxon>Crustacea</taxon>
        <taxon>Multicrustacea</taxon>
        <taxon>Malacostraca</taxon>
        <taxon>Eumalacostraca</taxon>
        <taxon>Eucarida</taxon>
        <taxon>Decapoda</taxon>
        <taxon>Pleocyemata</taxon>
        <taxon>Anomura</taxon>
        <taxon>Galatheoidea</taxon>
        <taxon>Porcellanidae</taxon>
        <taxon>Petrolisthes</taxon>
    </lineage>
</organism>
<proteinExistence type="predicted"/>
<sequence>MLHYFRGTCYYLNSAVNPILYSVMSVRFRNALRRSVCGGREWARRNHYYNPNTPVRTREFSNSSTRRLQITSRSEMAKEPPMKAIRRPRFTEAEMLTIVQEVEQRADTIIGKFNSNNTAAMKNVVWEMVAAEVNAVSRVKRSAEEVRRKVRDMRAQVKSKAAAETEYLEGTGE</sequence>
<keyword evidence="6" id="KW-1185">Reference proteome</keyword>
<comment type="subunit">
    <text evidence="1">Self-associates forming complexes of several hundred monomers.</text>
</comment>
<protein>
    <recommendedName>
        <fullName evidence="2">Regulatory protein zeste</fullName>
    </recommendedName>
</protein>
<evidence type="ECO:0000313" key="5">
    <source>
        <dbReference type="EMBL" id="KAK3873518.1"/>
    </source>
</evidence>
<evidence type="ECO:0000256" key="1">
    <source>
        <dbReference type="ARBA" id="ARBA00011764"/>
    </source>
</evidence>
<gene>
    <name evidence="5" type="ORF">Pcinc_021486</name>
</gene>